<reference evidence="1 2" key="1">
    <citation type="submission" date="2024-01" db="EMBL/GenBank/DDBJ databases">
        <title>The complete chloroplast genome sequence of Lithospermum erythrorhizon: insights into the phylogenetic relationship among Boraginaceae species and the maternal lineages of purple gromwells.</title>
        <authorList>
            <person name="Okada T."/>
            <person name="Watanabe K."/>
        </authorList>
    </citation>
    <scope>NUCLEOTIDE SEQUENCE [LARGE SCALE GENOMIC DNA]</scope>
</reference>
<name>A0AAV3RAQ6_LITER</name>
<comment type="caution">
    <text evidence="1">The sequence shown here is derived from an EMBL/GenBank/DDBJ whole genome shotgun (WGS) entry which is preliminary data.</text>
</comment>
<protein>
    <submittedName>
        <fullName evidence="1">Uncharacterized protein</fullName>
    </submittedName>
</protein>
<organism evidence="1 2">
    <name type="scientific">Lithospermum erythrorhizon</name>
    <name type="common">Purple gromwell</name>
    <name type="synonym">Lithospermum officinale var. erythrorhizon</name>
    <dbReference type="NCBI Taxonomy" id="34254"/>
    <lineage>
        <taxon>Eukaryota</taxon>
        <taxon>Viridiplantae</taxon>
        <taxon>Streptophyta</taxon>
        <taxon>Embryophyta</taxon>
        <taxon>Tracheophyta</taxon>
        <taxon>Spermatophyta</taxon>
        <taxon>Magnoliopsida</taxon>
        <taxon>eudicotyledons</taxon>
        <taxon>Gunneridae</taxon>
        <taxon>Pentapetalae</taxon>
        <taxon>asterids</taxon>
        <taxon>lamiids</taxon>
        <taxon>Boraginales</taxon>
        <taxon>Boraginaceae</taxon>
        <taxon>Boraginoideae</taxon>
        <taxon>Lithospermeae</taxon>
        <taxon>Lithospermum</taxon>
    </lineage>
</organism>
<dbReference type="EMBL" id="BAABME010025077">
    <property type="protein sequence ID" value="GAA0171447.1"/>
    <property type="molecule type" value="Genomic_DNA"/>
</dbReference>
<dbReference type="AlphaFoldDB" id="A0AAV3RAQ6"/>
<gene>
    <name evidence="1" type="ORF">LIER_41161</name>
</gene>
<sequence>MKLVQVPEVFTVPKRLEENGTTILYRWQPVAHVIDEDLFIRVLIQLVKGIGKGNRTIQTSYNAQFLGKASKHLEIMNDKFELGLSKNDCIEMSWIESILYIGGYPENTPPEVLLERKTNIKDSFKAKSDFVKKPIPESGLEGLWKLFLEEDVPYSIWNPFGGMMGRISESEIPYPRRKVIMFMIQYLTSWLGDDMESGRKHFEWIRKEYEYMADYASKYPRQAYVNNRDLDLGIMRTTPVPATLAVPRIKRNSLQIILGNPRVTGSAKKVLVKEIELITLRSQAHLLHQLGHPYGCHVFSIYSMSRVY</sequence>
<evidence type="ECO:0000313" key="2">
    <source>
        <dbReference type="Proteomes" id="UP001454036"/>
    </source>
</evidence>
<dbReference type="Proteomes" id="UP001454036">
    <property type="component" value="Unassembled WGS sequence"/>
</dbReference>
<dbReference type="Gene3D" id="3.40.462.20">
    <property type="match status" value="1"/>
</dbReference>
<accession>A0AAV3RAQ6</accession>
<evidence type="ECO:0000313" key="1">
    <source>
        <dbReference type="EMBL" id="GAA0171447.1"/>
    </source>
</evidence>
<dbReference type="PANTHER" id="PTHR32448">
    <property type="entry name" value="OS08G0158400 PROTEIN"/>
    <property type="match status" value="1"/>
</dbReference>
<keyword evidence="2" id="KW-1185">Reference proteome</keyword>
<proteinExistence type="predicted"/>